<reference evidence="1" key="1">
    <citation type="submission" date="2020-04" db="EMBL/GenBank/DDBJ databases">
        <authorList>
            <person name="Alioto T."/>
            <person name="Alioto T."/>
            <person name="Gomez Garrido J."/>
        </authorList>
    </citation>
    <scope>NUCLEOTIDE SEQUENCE</scope>
    <source>
        <strain evidence="1">A484AB</strain>
    </source>
</reference>
<dbReference type="EMBL" id="CACRXK020012873">
    <property type="protein sequence ID" value="CAB4024164.1"/>
    <property type="molecule type" value="Genomic_DNA"/>
</dbReference>
<evidence type="ECO:0000313" key="1">
    <source>
        <dbReference type="EMBL" id="CAB4024164.1"/>
    </source>
</evidence>
<proteinExistence type="predicted"/>
<accession>A0A7D9J8A8</accession>
<evidence type="ECO:0000313" key="2">
    <source>
        <dbReference type="Proteomes" id="UP001152795"/>
    </source>
</evidence>
<name>A0A7D9J8A8_PARCT</name>
<keyword evidence="2" id="KW-1185">Reference proteome</keyword>
<organism evidence="1 2">
    <name type="scientific">Paramuricea clavata</name>
    <name type="common">Red gorgonian</name>
    <name type="synonym">Violescent sea-whip</name>
    <dbReference type="NCBI Taxonomy" id="317549"/>
    <lineage>
        <taxon>Eukaryota</taxon>
        <taxon>Metazoa</taxon>
        <taxon>Cnidaria</taxon>
        <taxon>Anthozoa</taxon>
        <taxon>Octocorallia</taxon>
        <taxon>Malacalcyonacea</taxon>
        <taxon>Plexauridae</taxon>
        <taxon>Paramuricea</taxon>
    </lineage>
</organism>
<dbReference type="AlphaFoldDB" id="A0A7D9J8A8"/>
<protein>
    <submittedName>
        <fullName evidence="1">Uncharacterized protein</fullName>
    </submittedName>
</protein>
<dbReference type="Proteomes" id="UP001152795">
    <property type="component" value="Unassembled WGS sequence"/>
</dbReference>
<comment type="caution">
    <text evidence="1">The sequence shown here is derived from an EMBL/GenBank/DDBJ whole genome shotgun (WGS) entry which is preliminary data.</text>
</comment>
<gene>
    <name evidence="1" type="ORF">PACLA_8A084550</name>
</gene>
<sequence>MQLCSGFKIKSVGVRCFAFPPYIVTTKQNINQVQSTPNLWFYSVVDHDYLFPGYNVNECIYDSGFNGLFGTPELNNWAINCEPQMAYKTGVNALEIQPMNTNPFLHPAIQLIKQTEDFNFKWDAEDHGWIHAAMPYLTNHEVGAAANYFKANNDGVLLALPMGYRHKESGNLIANCYQYSETVPCNSVDKEHGVNNYAVASGNITFGGSQAYDRTDQNVVNRFLTCLNWSKVSSRVFEFKPNIMGYSPLDLGNVMAGWCGSNMWGHRTSPGVYESNFGIQQSANSRFGPTLYKGIVPPPY</sequence>